<dbReference type="PANTHER" id="PTHR33531">
    <property type="entry name" value="RUBRERYTHRIN SUBFAMILY"/>
    <property type="match status" value="1"/>
</dbReference>
<organism evidence="2">
    <name type="scientific">Geobacter metallireducens</name>
    <dbReference type="NCBI Taxonomy" id="28232"/>
    <lineage>
        <taxon>Bacteria</taxon>
        <taxon>Pseudomonadati</taxon>
        <taxon>Thermodesulfobacteriota</taxon>
        <taxon>Desulfuromonadia</taxon>
        <taxon>Geobacterales</taxon>
        <taxon>Geobacteraceae</taxon>
        <taxon>Geobacter</taxon>
    </lineage>
</organism>
<proteinExistence type="predicted"/>
<dbReference type="InterPro" id="IPR003251">
    <property type="entry name" value="Rr_diiron-bd_dom"/>
</dbReference>
<dbReference type="Pfam" id="PF02915">
    <property type="entry name" value="Rubrerythrin"/>
    <property type="match status" value="1"/>
</dbReference>
<evidence type="ECO:0000313" key="2">
    <source>
        <dbReference type="EMBL" id="HEN41577.1"/>
    </source>
</evidence>
<name>A0A831XDN4_GEOME</name>
<reference evidence="2" key="1">
    <citation type="journal article" date="2020" name="mSystems">
        <title>Genome- and Community-Level Interaction Insights into Carbon Utilization and Element Cycling Functions of Hydrothermarchaeota in Hydrothermal Sediment.</title>
        <authorList>
            <person name="Zhou Z."/>
            <person name="Liu Y."/>
            <person name="Xu W."/>
            <person name="Pan J."/>
            <person name="Luo Z.H."/>
            <person name="Li M."/>
        </authorList>
    </citation>
    <scope>NUCLEOTIDE SEQUENCE [LARGE SCALE GENOMIC DNA]</scope>
    <source>
        <strain evidence="2">SpSt-349</strain>
    </source>
</reference>
<sequence>MKVLDFALEMEQMGKSYFERLAGETTVGGIRTVFNLLAREQQELYDTFLAMKRGASAHCNADSQALERARDRFAEIFAANGTAVDLLKEDLEAYEHAMKVEADIVRFFEELAEQERNEESRALLREIAAEERRHYDVVESIHDFVAAPKWHLNWGEFSNLKEI</sequence>
<accession>A0A831XDN4</accession>
<comment type="caution">
    <text evidence="2">The sequence shown here is derived from an EMBL/GenBank/DDBJ whole genome shotgun (WGS) entry which is preliminary data.</text>
</comment>
<dbReference type="InterPro" id="IPR009078">
    <property type="entry name" value="Ferritin-like_SF"/>
</dbReference>
<dbReference type="InterPro" id="IPR012347">
    <property type="entry name" value="Ferritin-like"/>
</dbReference>
<evidence type="ECO:0000259" key="1">
    <source>
        <dbReference type="Pfam" id="PF02915"/>
    </source>
</evidence>
<dbReference type="EMBL" id="DSOV01000012">
    <property type="protein sequence ID" value="HEN41577.1"/>
    <property type="molecule type" value="Genomic_DNA"/>
</dbReference>
<dbReference type="GO" id="GO:0016491">
    <property type="term" value="F:oxidoreductase activity"/>
    <property type="evidence" value="ECO:0007669"/>
    <property type="project" value="InterPro"/>
</dbReference>
<feature type="domain" description="Rubrerythrin diiron-binding" evidence="1">
    <location>
        <begin position="2"/>
        <end position="137"/>
    </location>
</feature>
<gene>
    <name evidence="2" type="ORF">ENQ87_04240</name>
</gene>
<dbReference type="Gene3D" id="1.20.1260.10">
    <property type="match status" value="1"/>
</dbReference>
<dbReference type="CDD" id="cd01045">
    <property type="entry name" value="Ferritin_like_AB"/>
    <property type="match status" value="1"/>
</dbReference>
<dbReference type="SUPFAM" id="SSF47240">
    <property type="entry name" value="Ferritin-like"/>
    <property type="match status" value="1"/>
</dbReference>
<dbReference type="GO" id="GO:0046872">
    <property type="term" value="F:metal ion binding"/>
    <property type="evidence" value="ECO:0007669"/>
    <property type="project" value="InterPro"/>
</dbReference>
<protein>
    <submittedName>
        <fullName evidence="2">Ferritin</fullName>
    </submittedName>
</protein>
<dbReference type="PANTHER" id="PTHR33531:SF7">
    <property type="entry name" value="HYPOTHETICAL MEMBRANE PROTEIN, CONSERVED"/>
    <property type="match status" value="1"/>
</dbReference>
<dbReference type="AlphaFoldDB" id="A0A831XDN4"/>